<organism evidence="4 5">
    <name type="scientific">Plasmopara viticola lesion associated ourmia-like virus 4</name>
    <dbReference type="NCBI Taxonomy" id="2686509"/>
    <lineage>
        <taxon>Viruses</taxon>
        <taxon>Riboviria</taxon>
        <taxon>Orthornavirae</taxon>
        <taxon>Lenarviricota</taxon>
        <taxon>Miaviricetes</taxon>
        <taxon>Ourlivirales</taxon>
        <taxon>Botourmiaviridae</taxon>
        <taxon>Betabotoulivirus</taxon>
        <taxon>Betabotoulivirus gammaplasmoparae</taxon>
    </lineage>
</organism>
<dbReference type="EMBL" id="MN532591">
    <property type="protein sequence ID" value="QGY72534.1"/>
    <property type="molecule type" value="Genomic_RNA"/>
</dbReference>
<keyword evidence="1" id="KW-0696">RNA-directed RNA polymerase</keyword>
<dbReference type="Proteomes" id="UP000830005">
    <property type="component" value="Segment"/>
</dbReference>
<reference evidence="4 5" key="1">
    <citation type="journal article" date="2020" name="Virus Evol.">
        <title>Analysis of the virome associated to grapevine downy mildew lesions reveals new mycovirus lineages.</title>
        <authorList>
            <person name="Chiapello M."/>
            <person name="Rodriguez-Romero J."/>
            <person name="Ayllon M.A."/>
            <person name="Turina M."/>
        </authorList>
    </citation>
    <scope>NUCLEOTIDE SEQUENCE [LARGE SCALE GENOMIC DNA]</scope>
    <source>
        <strain evidence="4">DMG-A_37954</strain>
    </source>
</reference>
<dbReference type="InterPro" id="IPR043502">
    <property type="entry name" value="DNA/RNA_pol_sf"/>
</dbReference>
<evidence type="ECO:0000313" key="5">
    <source>
        <dbReference type="Proteomes" id="UP000830005"/>
    </source>
</evidence>
<evidence type="ECO:0000256" key="1">
    <source>
        <dbReference type="ARBA" id="ARBA00022484"/>
    </source>
</evidence>
<dbReference type="SUPFAM" id="SSF56672">
    <property type="entry name" value="DNA/RNA polymerases"/>
    <property type="match status" value="1"/>
</dbReference>
<keyword evidence="2" id="KW-0808">Transferase</keyword>
<name>A0ABX6FM39_9VIRU</name>
<protein>
    <submittedName>
        <fullName evidence="4">RNA dependent RNA polymerase</fullName>
    </submittedName>
</protein>
<dbReference type="RefSeq" id="YP_010800204.1">
    <property type="nucleotide sequence ID" value="NC_076739.1"/>
</dbReference>
<sequence>MSPAVLGKRALPCDSPERRRPCWEQRGWRAATCSLKLLSQTMVRELQFPRELFSPSKSSCEELQRAWKLYCSGGRSEKEEYSLAAYAKASRGIFDFYCHACEEGRKAAALRAWSEKMLSGAVGTTETSILNDIKERVRRLLSTKTTDYWSSWEGEKDSRVRIPDLNACFERRVADGGTFSVSKSCCLNPQGEFAGAVRADAVLTKGKHRVVTMQPAVVKRLLDPCMCAAYDWISSQSWCVRGDIGVDDYATIHGEGVYVSGDYSSATDNLHLDAVQAVVDVLASFLPPREADLLRRSFSPLLWTGGRVYGTEGINEIRSRPTWERVIRGSMMGSKFSFVVLCLLNRVSFDRAAGVKTYRSPGYGNDGVPVLCNGDDIAYNDERDGSLYERWLQSVREVGFVVNEQKTKRSRTFVELNSSPINMTTLKMLPRPSFGLLSARSEGPLSEWYVPDWNSCLEASNHLSWSTWTWFMSQTPVVRRLEMSEVAPALFSRRQWRFFVKKKWFRRRVATSIEERTKNPLPMTKGPILCKTDEDTVCSLEREFRRWYIRERLGDNMSYLNRRVRCERPRGRAPMRIERVQRWTVHRMWITPVLEFWKRKLAEPSLAPQSSWEGVLYPPQTEFDHPVPGSSRTFYVSRSAEHGPTLDSGWTRSVGTEGVVMRLYGA</sequence>
<keyword evidence="3" id="KW-0548">Nucleotidyltransferase</keyword>
<accession>A0ABX6FM39</accession>
<evidence type="ECO:0000313" key="4">
    <source>
        <dbReference type="EMBL" id="QGY72534.1"/>
    </source>
</evidence>
<evidence type="ECO:0000256" key="3">
    <source>
        <dbReference type="ARBA" id="ARBA00022695"/>
    </source>
</evidence>
<proteinExistence type="predicted"/>
<evidence type="ECO:0000256" key="2">
    <source>
        <dbReference type="ARBA" id="ARBA00022679"/>
    </source>
</evidence>
<keyword evidence="5" id="KW-1185">Reference proteome</keyword>
<dbReference type="GeneID" id="80538681"/>